<keyword evidence="1" id="KW-0812">Transmembrane</keyword>
<keyword evidence="1" id="KW-0472">Membrane</keyword>
<reference evidence="3" key="1">
    <citation type="journal article" date="2018" name="Nat. Microbiol.">
        <title>Leveraging single-cell genomics to expand the fungal tree of life.</title>
        <authorList>
            <person name="Ahrendt S.R."/>
            <person name="Quandt C.A."/>
            <person name="Ciobanu D."/>
            <person name="Clum A."/>
            <person name="Salamov A."/>
            <person name="Andreopoulos B."/>
            <person name="Cheng J.F."/>
            <person name="Woyke T."/>
            <person name="Pelin A."/>
            <person name="Henrissat B."/>
            <person name="Reynolds N.K."/>
            <person name="Benny G.L."/>
            <person name="Smith M.E."/>
            <person name="James T.Y."/>
            <person name="Grigoriev I.V."/>
        </authorList>
    </citation>
    <scope>NUCLEOTIDE SEQUENCE [LARGE SCALE GENOMIC DNA]</scope>
    <source>
        <strain evidence="3">RSA 468</strain>
    </source>
</reference>
<feature type="transmembrane region" description="Helical" evidence="1">
    <location>
        <begin position="101"/>
        <end position="123"/>
    </location>
</feature>
<protein>
    <recommendedName>
        <fullName evidence="4">Major facilitator superfamily domain-containing protein</fullName>
    </recommendedName>
</protein>
<sequence length="155" mass="17225">MRSHHPPSALAQGNLRSSSSLSSEFEPIDVYSAAYWIAWPIFLGWGALDMSMNVLAYWVVANISRDANESSNYSGYLASMQYISSAIYWQFDAQHIPQIVFWLLTFMIVAVGLVAAFATGFVIDRLDKESQVFAAEVNDKQSMSSATDSFDFPTA</sequence>
<feature type="transmembrane region" description="Helical" evidence="1">
    <location>
        <begin position="33"/>
        <end position="61"/>
    </location>
</feature>
<evidence type="ECO:0000313" key="2">
    <source>
        <dbReference type="EMBL" id="RKP35144.1"/>
    </source>
</evidence>
<organism evidence="2 3">
    <name type="scientific">Dimargaris cristalligena</name>
    <dbReference type="NCBI Taxonomy" id="215637"/>
    <lineage>
        <taxon>Eukaryota</taxon>
        <taxon>Fungi</taxon>
        <taxon>Fungi incertae sedis</taxon>
        <taxon>Zoopagomycota</taxon>
        <taxon>Kickxellomycotina</taxon>
        <taxon>Dimargaritomycetes</taxon>
        <taxon>Dimargaritales</taxon>
        <taxon>Dimargaritaceae</taxon>
        <taxon>Dimargaris</taxon>
    </lineage>
</organism>
<accession>A0A4P9ZNX9</accession>
<evidence type="ECO:0008006" key="4">
    <source>
        <dbReference type="Google" id="ProtNLM"/>
    </source>
</evidence>
<gene>
    <name evidence="2" type="ORF">BJ085DRAFT_28074</name>
</gene>
<name>A0A4P9ZNX9_9FUNG</name>
<keyword evidence="3" id="KW-1185">Reference proteome</keyword>
<dbReference type="AlphaFoldDB" id="A0A4P9ZNX9"/>
<keyword evidence="1" id="KW-1133">Transmembrane helix</keyword>
<proteinExistence type="predicted"/>
<dbReference type="Proteomes" id="UP000268162">
    <property type="component" value="Unassembled WGS sequence"/>
</dbReference>
<feature type="transmembrane region" description="Helical" evidence="1">
    <location>
        <begin position="73"/>
        <end position="89"/>
    </location>
</feature>
<evidence type="ECO:0000256" key="1">
    <source>
        <dbReference type="SAM" id="Phobius"/>
    </source>
</evidence>
<evidence type="ECO:0000313" key="3">
    <source>
        <dbReference type="Proteomes" id="UP000268162"/>
    </source>
</evidence>
<dbReference type="EMBL" id="ML002948">
    <property type="protein sequence ID" value="RKP35144.1"/>
    <property type="molecule type" value="Genomic_DNA"/>
</dbReference>